<evidence type="ECO:0000313" key="1">
    <source>
        <dbReference type="EMBL" id="NLP65804.1"/>
    </source>
</evidence>
<evidence type="ECO:0008006" key="3">
    <source>
        <dbReference type="Google" id="ProtNLM"/>
    </source>
</evidence>
<keyword evidence="2" id="KW-1185">Reference proteome</keyword>
<dbReference type="Proteomes" id="UP000030460">
    <property type="component" value="Unassembled WGS sequence"/>
</dbReference>
<reference evidence="1" key="2">
    <citation type="submission" date="2020-04" db="EMBL/GenBank/DDBJ databases">
        <authorList>
            <person name="Alexandrino P."/>
            <person name="Mendonca T."/>
            <person name="Guaman L."/>
            <person name="Cherix J."/>
            <person name="Lozano-Sakalauskas G."/>
            <person name="Fujita A."/>
            <person name="Filho E.R."/>
            <person name="Long P."/>
            <person name="Padilla G."/>
            <person name="Taciro M.K."/>
            <person name="Gomez J.G."/>
            <person name="Silva L.F."/>
            <person name="Torres M."/>
        </authorList>
    </citation>
    <scope>NUCLEOTIDE SEQUENCE</scope>
    <source>
        <strain evidence="1">LMG 19450</strain>
    </source>
</reference>
<dbReference type="AlphaFoldDB" id="A0A8T6ZPL7"/>
<accession>A0A8T6ZPL7</accession>
<dbReference type="RefSeq" id="WP_052148522.1">
    <property type="nucleotide sequence ID" value="NZ_CADFGF010000022.1"/>
</dbReference>
<gene>
    <name evidence="1" type="ORF">NH14_032635</name>
</gene>
<proteinExistence type="predicted"/>
<comment type="caution">
    <text evidence="1">The sequence shown here is derived from an EMBL/GenBank/DDBJ whole genome shotgun (WGS) entry which is preliminary data.</text>
</comment>
<dbReference type="OrthoDB" id="9135356at2"/>
<sequence>MNAFRDEARRWAMIARVRALRVRRREVALASAQRVVDAAHTELEARKSQLAHHGAQRAHLLARCAHGNADAQLWRGALVQHRLRDTQLNEAQAKAQAGLARAVAERGQTMTMLRREMLAHDDARKHVREIKARLREET</sequence>
<name>A0A8T6ZPL7_9BURK</name>
<dbReference type="EMBL" id="JTDB02000018">
    <property type="protein sequence ID" value="NLP65804.1"/>
    <property type="molecule type" value="Genomic_DNA"/>
</dbReference>
<protein>
    <recommendedName>
        <fullName evidence="3">Type III secretion protein</fullName>
    </recommendedName>
</protein>
<evidence type="ECO:0000313" key="2">
    <source>
        <dbReference type="Proteomes" id="UP000030460"/>
    </source>
</evidence>
<reference evidence="1" key="1">
    <citation type="journal article" date="2015" name="Genome Announc.">
        <title>Draft Genome Sequence of the Polyhydroxyalkanoate-Producing Bacterium Burkholderia sacchari LMG 19450 Isolated from Brazilian Sugarcane Plantation Soil.</title>
        <authorList>
            <person name="Alexandrino P.M."/>
            <person name="Mendonca T.T."/>
            <person name="Guaman Bautista L.P."/>
            <person name="Cherix J."/>
            <person name="Lozano-Sakalauskas G.C."/>
            <person name="Fujita A."/>
            <person name="Ramos Filho E."/>
            <person name="Long P."/>
            <person name="Padilla G."/>
            <person name="Taciro M.K."/>
            <person name="Gomez J.G."/>
            <person name="Silva L.F."/>
        </authorList>
    </citation>
    <scope>NUCLEOTIDE SEQUENCE</scope>
    <source>
        <strain evidence="1">LMG 19450</strain>
    </source>
</reference>
<organism evidence="1 2">
    <name type="scientific">Paraburkholderia sacchari</name>
    <dbReference type="NCBI Taxonomy" id="159450"/>
    <lineage>
        <taxon>Bacteria</taxon>
        <taxon>Pseudomonadati</taxon>
        <taxon>Pseudomonadota</taxon>
        <taxon>Betaproteobacteria</taxon>
        <taxon>Burkholderiales</taxon>
        <taxon>Burkholderiaceae</taxon>
        <taxon>Paraburkholderia</taxon>
    </lineage>
</organism>